<reference evidence="3 4" key="1">
    <citation type="submission" date="2020-08" db="EMBL/GenBank/DDBJ databases">
        <title>Genomic Encyclopedia of Type Strains, Phase IV (KMG-IV): sequencing the most valuable type-strain genomes for metagenomic binning, comparative biology and taxonomic classification.</title>
        <authorList>
            <person name="Goeker M."/>
        </authorList>
    </citation>
    <scope>NUCLEOTIDE SEQUENCE [LARGE SCALE GENOMIC DNA]</scope>
    <source>
        <strain evidence="3 4">DSM 45385</strain>
    </source>
</reference>
<evidence type="ECO:0000259" key="2">
    <source>
        <dbReference type="Pfam" id="PF14219"/>
    </source>
</evidence>
<accession>A0A7W8AC19</accession>
<evidence type="ECO:0000313" key="4">
    <source>
        <dbReference type="Proteomes" id="UP000568380"/>
    </source>
</evidence>
<comment type="caution">
    <text evidence="3">The sequence shown here is derived from an EMBL/GenBank/DDBJ whole genome shotgun (WGS) entry which is preliminary data.</text>
</comment>
<proteinExistence type="predicted"/>
<keyword evidence="1" id="KW-1133">Transmembrane helix</keyword>
<protein>
    <recommendedName>
        <fullName evidence="2">DUF4328 domain-containing protein</fullName>
    </recommendedName>
</protein>
<keyword evidence="4" id="KW-1185">Reference proteome</keyword>
<evidence type="ECO:0000313" key="3">
    <source>
        <dbReference type="EMBL" id="MBB5083521.1"/>
    </source>
</evidence>
<evidence type="ECO:0000256" key="1">
    <source>
        <dbReference type="SAM" id="Phobius"/>
    </source>
</evidence>
<keyword evidence="1" id="KW-0812">Transmembrane</keyword>
<sequence length="226" mass="24402">MRPVRGAATLAVALLVADSVVGLAAAGIDLWVAGLMDQVAADPFSVTEAELTWTDVIWAGSGLVEMAARLAAIAAFLFWLFRARDNAEALSPEHHQHSRTWLVLGWLVPVVNLWFPKQIVDDIWIVSTPGRVQGVGLIHARRPGLVWAWWLAWLCGWLGSNVAGRLLFAGEDPEDLARAARFDVVGIALYWIAAALAIAVILRITAMQEAGRTAVNAGYSPSHPVA</sequence>
<dbReference type="EMBL" id="JACHIN010000017">
    <property type="protein sequence ID" value="MBB5083521.1"/>
    <property type="molecule type" value="Genomic_DNA"/>
</dbReference>
<dbReference type="AlphaFoldDB" id="A0A7W8AC19"/>
<feature type="transmembrane region" description="Helical" evidence="1">
    <location>
        <begin position="56"/>
        <end position="81"/>
    </location>
</feature>
<feature type="transmembrane region" description="Helical" evidence="1">
    <location>
        <begin position="147"/>
        <end position="168"/>
    </location>
</feature>
<feature type="domain" description="DUF4328" evidence="2">
    <location>
        <begin position="46"/>
        <end position="206"/>
    </location>
</feature>
<keyword evidence="1" id="KW-0472">Membrane</keyword>
<dbReference type="InterPro" id="IPR025565">
    <property type="entry name" value="DUF4328"/>
</dbReference>
<dbReference type="Proteomes" id="UP000568380">
    <property type="component" value="Unassembled WGS sequence"/>
</dbReference>
<feature type="transmembrane region" description="Helical" evidence="1">
    <location>
        <begin position="188"/>
        <end position="206"/>
    </location>
</feature>
<name>A0A7W8AC19_9ACTN</name>
<organism evidence="3 4">
    <name type="scientific">Nonomuraea endophytica</name>
    <dbReference type="NCBI Taxonomy" id="714136"/>
    <lineage>
        <taxon>Bacteria</taxon>
        <taxon>Bacillati</taxon>
        <taxon>Actinomycetota</taxon>
        <taxon>Actinomycetes</taxon>
        <taxon>Streptosporangiales</taxon>
        <taxon>Streptosporangiaceae</taxon>
        <taxon>Nonomuraea</taxon>
    </lineage>
</organism>
<dbReference type="Pfam" id="PF14219">
    <property type="entry name" value="DUF4328"/>
    <property type="match status" value="1"/>
</dbReference>
<gene>
    <name evidence="3" type="ORF">HNR40_009025</name>
</gene>